<accession>A0A818JY92</accession>
<name>A0A818JY92_9BILA</name>
<organism evidence="1 3">
    <name type="scientific">Rotaria socialis</name>
    <dbReference type="NCBI Taxonomy" id="392032"/>
    <lineage>
        <taxon>Eukaryota</taxon>
        <taxon>Metazoa</taxon>
        <taxon>Spiralia</taxon>
        <taxon>Gnathifera</taxon>
        <taxon>Rotifera</taxon>
        <taxon>Eurotatoria</taxon>
        <taxon>Bdelloidea</taxon>
        <taxon>Philodinida</taxon>
        <taxon>Philodinidae</taxon>
        <taxon>Rotaria</taxon>
    </lineage>
</organism>
<dbReference type="AlphaFoldDB" id="A0A818JY92"/>
<evidence type="ECO:0000313" key="3">
    <source>
        <dbReference type="Proteomes" id="UP000663869"/>
    </source>
</evidence>
<dbReference type="Proteomes" id="UP000663869">
    <property type="component" value="Unassembled WGS sequence"/>
</dbReference>
<dbReference type="Proteomes" id="UP000663862">
    <property type="component" value="Unassembled WGS sequence"/>
</dbReference>
<reference evidence="1" key="1">
    <citation type="submission" date="2021-02" db="EMBL/GenBank/DDBJ databases">
        <authorList>
            <person name="Nowell W R."/>
        </authorList>
    </citation>
    <scope>NUCLEOTIDE SEQUENCE</scope>
</reference>
<protein>
    <submittedName>
        <fullName evidence="1">Uncharacterized protein</fullName>
    </submittedName>
</protein>
<dbReference type="EMBL" id="CAJOBQ010001572">
    <property type="protein sequence ID" value="CAF4498458.1"/>
    <property type="molecule type" value="Genomic_DNA"/>
</dbReference>
<evidence type="ECO:0000313" key="2">
    <source>
        <dbReference type="EMBL" id="CAF4498458.1"/>
    </source>
</evidence>
<proteinExistence type="predicted"/>
<comment type="caution">
    <text evidence="1">The sequence shown here is derived from an EMBL/GenBank/DDBJ whole genome shotgun (WGS) entry which is preliminary data.</text>
</comment>
<dbReference type="EMBL" id="CAJNYU010002387">
    <property type="protein sequence ID" value="CAF3547962.1"/>
    <property type="molecule type" value="Genomic_DNA"/>
</dbReference>
<evidence type="ECO:0000313" key="1">
    <source>
        <dbReference type="EMBL" id="CAF3547962.1"/>
    </source>
</evidence>
<gene>
    <name evidence="1" type="ORF">FME351_LOCUS19332</name>
    <name evidence="2" type="ORF">TSG867_LOCUS20890</name>
</gene>
<sequence length="96" mass="10883">MNSNECQTVLEGCQQVEEVACENIMVNKIAQMNTDSCVKNLIATLKEDCERQQSDLWELNKQVQIFHELFNSVHGVVNAALHGFDSLHEPKPLVKE</sequence>